<keyword evidence="1" id="KW-0812">Transmembrane</keyword>
<evidence type="ECO:0000256" key="2">
    <source>
        <dbReference type="SAM" id="SignalP"/>
    </source>
</evidence>
<sequence length="261" mass="29524">MFQRLARPLLAVGLLLSAAAAWAHGISEADKQRMLDGGYLQYIGLGASHMLTGYDHLLFLFGVVFFLTKFTDVAKFVTAFTLGHCITLIFATFLKITWNFWLVDALIAISVIYKGFDNNGGFQKYFNRPSPNLLRVVFAFGLLHGFGLSTRLQQLPLGDDNFSMLMRILSFNVGVEIGQIAALVVMVALLSLWRKRESFQRFSTFSNNALMTLGALLLLMQLHGYHHDFDAENLRFPEEEHKHLHEDMDIDKSTRTGRESL</sequence>
<name>A0A543KTD8_9BURK</name>
<reference evidence="3 4" key="1">
    <citation type="submission" date="2019-06" db="EMBL/GenBank/DDBJ databases">
        <title>Genomic Encyclopedia of Archaeal and Bacterial Type Strains, Phase II (KMG-II): from individual species to whole genera.</title>
        <authorList>
            <person name="Goeker M."/>
        </authorList>
    </citation>
    <scope>NUCLEOTIDE SEQUENCE [LARGE SCALE GENOMIC DNA]</scope>
    <source>
        <strain evidence="3 4">DSM 7270</strain>
    </source>
</reference>
<evidence type="ECO:0000313" key="4">
    <source>
        <dbReference type="Proteomes" id="UP000316993"/>
    </source>
</evidence>
<evidence type="ECO:0000313" key="3">
    <source>
        <dbReference type="EMBL" id="TQM98320.1"/>
    </source>
</evidence>
<keyword evidence="2" id="KW-0732">Signal</keyword>
<feature type="transmembrane region" description="Helical" evidence="1">
    <location>
        <begin position="39"/>
        <end position="66"/>
    </location>
</feature>
<dbReference type="Pfam" id="PF13795">
    <property type="entry name" value="HupE_UreJ_2"/>
    <property type="match status" value="1"/>
</dbReference>
<feature type="transmembrane region" description="Helical" evidence="1">
    <location>
        <begin position="169"/>
        <end position="193"/>
    </location>
</feature>
<dbReference type="EMBL" id="VFPV01000006">
    <property type="protein sequence ID" value="TQM98320.1"/>
    <property type="molecule type" value="Genomic_DNA"/>
</dbReference>
<gene>
    <name evidence="3" type="ORF">BDD18_4419</name>
</gene>
<dbReference type="Proteomes" id="UP000316993">
    <property type="component" value="Unassembled WGS sequence"/>
</dbReference>
<accession>A0A543KTD8</accession>
<dbReference type="InterPro" id="IPR032809">
    <property type="entry name" value="Put_HupE_UreJ"/>
</dbReference>
<feature type="transmembrane region" description="Helical" evidence="1">
    <location>
        <begin position="100"/>
        <end position="116"/>
    </location>
</feature>
<feature type="transmembrane region" description="Helical" evidence="1">
    <location>
        <begin position="73"/>
        <end position="94"/>
    </location>
</feature>
<keyword evidence="1" id="KW-0472">Membrane</keyword>
<proteinExistence type="predicted"/>
<comment type="caution">
    <text evidence="3">The sequence shown here is derived from an EMBL/GenBank/DDBJ whole genome shotgun (WGS) entry which is preliminary data.</text>
</comment>
<feature type="transmembrane region" description="Helical" evidence="1">
    <location>
        <begin position="132"/>
        <end position="149"/>
    </location>
</feature>
<keyword evidence="1" id="KW-1133">Transmembrane helix</keyword>
<organism evidence="3 4">
    <name type="scientific">Acidovorax temperans</name>
    <dbReference type="NCBI Taxonomy" id="80878"/>
    <lineage>
        <taxon>Bacteria</taxon>
        <taxon>Pseudomonadati</taxon>
        <taxon>Pseudomonadota</taxon>
        <taxon>Betaproteobacteria</taxon>
        <taxon>Burkholderiales</taxon>
        <taxon>Comamonadaceae</taxon>
        <taxon>Acidovorax</taxon>
    </lineage>
</organism>
<protein>
    <submittedName>
        <fullName evidence="3">HupE/UreJ protein</fullName>
    </submittedName>
</protein>
<feature type="chain" id="PRO_5022090823" evidence="2">
    <location>
        <begin position="24"/>
        <end position="261"/>
    </location>
</feature>
<dbReference type="AlphaFoldDB" id="A0A543KTD8"/>
<evidence type="ECO:0000256" key="1">
    <source>
        <dbReference type="SAM" id="Phobius"/>
    </source>
</evidence>
<feature type="transmembrane region" description="Helical" evidence="1">
    <location>
        <begin position="205"/>
        <end position="225"/>
    </location>
</feature>
<dbReference type="RefSeq" id="WP_009238026.1">
    <property type="nucleotide sequence ID" value="NZ_CP117194.1"/>
</dbReference>
<dbReference type="GeneID" id="61386795"/>
<feature type="signal peptide" evidence="2">
    <location>
        <begin position="1"/>
        <end position="23"/>
    </location>
</feature>